<dbReference type="PANTHER" id="PTHR33705:SF2">
    <property type="entry name" value="PHOSPHOCARRIER PROTEIN NPR"/>
    <property type="match status" value="1"/>
</dbReference>
<dbReference type="EMBL" id="JAAVXB010000011">
    <property type="protein sequence ID" value="NKF24060.1"/>
    <property type="molecule type" value="Genomic_DNA"/>
</dbReference>
<gene>
    <name evidence="6" type="ORF">G7Y82_17245</name>
</gene>
<dbReference type="Gene3D" id="3.30.1340.10">
    <property type="entry name" value="HPr-like"/>
    <property type="match status" value="1"/>
</dbReference>
<keyword evidence="7" id="KW-1185">Reference proteome</keyword>
<dbReference type="InterPro" id="IPR000032">
    <property type="entry name" value="HPr-like"/>
</dbReference>
<accession>A0A969WG28</accession>
<keyword evidence="4" id="KW-0598">Phosphotransferase system</keyword>
<evidence type="ECO:0000313" key="7">
    <source>
        <dbReference type="Proteomes" id="UP000653472"/>
    </source>
</evidence>
<dbReference type="PRINTS" id="PR00107">
    <property type="entry name" value="PHOSPHOCPHPR"/>
</dbReference>
<dbReference type="InterPro" id="IPR001020">
    <property type="entry name" value="PTS_HPr_His_P_site"/>
</dbReference>
<dbReference type="NCBIfam" id="TIGR01003">
    <property type="entry name" value="PTS_HPr_family"/>
    <property type="match status" value="1"/>
</dbReference>
<dbReference type="PROSITE" id="PS51350">
    <property type="entry name" value="PTS_HPR_DOM"/>
    <property type="match status" value="1"/>
</dbReference>
<dbReference type="Pfam" id="PF00381">
    <property type="entry name" value="PTS-HPr"/>
    <property type="match status" value="1"/>
</dbReference>
<feature type="domain" description="HPr" evidence="5">
    <location>
        <begin position="1"/>
        <end position="87"/>
    </location>
</feature>
<reference evidence="6" key="1">
    <citation type="submission" date="2020-03" db="EMBL/GenBank/DDBJ databases">
        <title>Solimonas marina sp. nov., isolated from deep seawater of the Pacific Ocean.</title>
        <authorList>
            <person name="Liu X."/>
            <person name="Lai Q."/>
            <person name="Sun F."/>
            <person name="Gai Y."/>
            <person name="Li G."/>
            <person name="Shao Z."/>
        </authorList>
    </citation>
    <scope>NUCLEOTIDE SEQUENCE</scope>
    <source>
        <strain evidence="6">C16B3</strain>
    </source>
</reference>
<proteinExistence type="inferred from homology"/>
<evidence type="ECO:0000256" key="1">
    <source>
        <dbReference type="ARBA" id="ARBA00004496"/>
    </source>
</evidence>
<dbReference type="PANTHER" id="PTHR33705">
    <property type="entry name" value="PHOSPHOCARRIER PROTEIN HPR"/>
    <property type="match status" value="1"/>
</dbReference>
<comment type="caution">
    <text evidence="6">The sequence shown here is derived from an EMBL/GenBank/DDBJ whole genome shotgun (WGS) entry which is preliminary data.</text>
</comment>
<dbReference type="GO" id="GO:0009401">
    <property type="term" value="P:phosphoenolpyruvate-dependent sugar phosphotransferase system"/>
    <property type="evidence" value="ECO:0007669"/>
    <property type="project" value="UniProtKB-KW"/>
</dbReference>
<dbReference type="AlphaFoldDB" id="A0A969WG28"/>
<evidence type="ECO:0000313" key="6">
    <source>
        <dbReference type="EMBL" id="NKF24060.1"/>
    </source>
</evidence>
<keyword evidence="3" id="KW-0963">Cytoplasm</keyword>
<dbReference type="InterPro" id="IPR050399">
    <property type="entry name" value="HPr"/>
</dbReference>
<dbReference type="InterPro" id="IPR002114">
    <property type="entry name" value="PTS_HPr_Ser_P_site"/>
</dbReference>
<dbReference type="RefSeq" id="WP_168149385.1">
    <property type="nucleotide sequence ID" value="NZ_JAAVXB010000011.1"/>
</dbReference>
<dbReference type="SUPFAM" id="SSF55594">
    <property type="entry name" value="HPr-like"/>
    <property type="match status" value="1"/>
</dbReference>
<name>A0A969WG28_9GAMM</name>
<dbReference type="CDD" id="cd00367">
    <property type="entry name" value="PTS-HPr_like"/>
    <property type="match status" value="1"/>
</dbReference>
<dbReference type="Proteomes" id="UP000653472">
    <property type="component" value="Unassembled WGS sequence"/>
</dbReference>
<dbReference type="GO" id="GO:0005737">
    <property type="term" value="C:cytoplasm"/>
    <property type="evidence" value="ECO:0007669"/>
    <property type="project" value="UniProtKB-SubCell"/>
</dbReference>
<sequence length="91" mass="9784">MERNVTIVNRLGLHARAAARLVTLASKFESEVRVRKDGREVSGKSIMGVMMLAAAKGAEITLIADGTDAEQALDELAELIANKFDEEPEGS</sequence>
<comment type="similarity">
    <text evidence="2">Belongs to the HPr family.</text>
</comment>
<evidence type="ECO:0000256" key="4">
    <source>
        <dbReference type="ARBA" id="ARBA00022683"/>
    </source>
</evidence>
<protein>
    <submittedName>
        <fullName evidence="6">HPr family phosphocarrier protein</fullName>
    </submittedName>
</protein>
<evidence type="ECO:0000256" key="3">
    <source>
        <dbReference type="ARBA" id="ARBA00022490"/>
    </source>
</evidence>
<dbReference type="InterPro" id="IPR035895">
    <property type="entry name" value="HPr-like_sf"/>
</dbReference>
<evidence type="ECO:0000256" key="2">
    <source>
        <dbReference type="ARBA" id="ARBA00010736"/>
    </source>
</evidence>
<dbReference type="PROSITE" id="PS00589">
    <property type="entry name" value="PTS_HPR_SER"/>
    <property type="match status" value="1"/>
</dbReference>
<dbReference type="PROSITE" id="PS00369">
    <property type="entry name" value="PTS_HPR_HIS"/>
    <property type="match status" value="1"/>
</dbReference>
<comment type="subcellular location">
    <subcellularLocation>
        <location evidence="1">Cytoplasm</location>
    </subcellularLocation>
</comment>
<evidence type="ECO:0000259" key="5">
    <source>
        <dbReference type="PROSITE" id="PS51350"/>
    </source>
</evidence>
<organism evidence="6 7">
    <name type="scientific">Solimonas marina</name>
    <dbReference type="NCBI Taxonomy" id="2714601"/>
    <lineage>
        <taxon>Bacteria</taxon>
        <taxon>Pseudomonadati</taxon>
        <taxon>Pseudomonadota</taxon>
        <taxon>Gammaproteobacteria</taxon>
        <taxon>Nevskiales</taxon>
        <taxon>Nevskiaceae</taxon>
        <taxon>Solimonas</taxon>
    </lineage>
</organism>